<dbReference type="PANTHER" id="PTHR46825:SF9">
    <property type="entry name" value="BETA-LACTAMASE-RELATED DOMAIN-CONTAINING PROTEIN"/>
    <property type="match status" value="1"/>
</dbReference>
<evidence type="ECO:0000313" key="3">
    <source>
        <dbReference type="Proteomes" id="UP000006377"/>
    </source>
</evidence>
<accession>A7HR62</accession>
<sequence length="431" mass="46273">MAVWADGEGFEAAAGVCNLETRVPVTSDTLFQIGSITKLYTAALVMQLVEEGKLDLEAPVRKVLPEFRVKDEAVAARVTLRQLLSHTSGITGDYFKDAGRGEDRVARFVSMMAGLEQVHQPGEMFSYCNTGFVAAGRMIEVANGTTWDKAIRTRIAKILDTPAFSTLPEQAMRYQTAIGHLGAPGALMVTPIAYLAASNGPAGATPMAKARDIVTFARMMMNEGVAPNGKQVLTAESVHAMHLRNIICPKGMNIDAIGLASFMWDWNGNGHYEVFGHDGSTIGQAAWLRYHPESETAFCLLTNGGNGKAMADALIREVFAAEAGIAPPEPAKPDPALVLDAARYAGRYANSMEEIEVTPEGGKLVAMVTPSPDYAVMSGGPKRVVLEAVNTELFLGVAPGMTLPQSWHFLGRDGGDRALYLHLGVRAHKRV</sequence>
<reference evidence="2 3" key="1">
    <citation type="journal article" date="2011" name="Stand. Genomic Sci.">
        <title>Complete genome sequence of Parvibaculum lavamentivorans type strain (DS-1(T)).</title>
        <authorList>
            <person name="Schleheck D."/>
            <person name="Weiss M."/>
            <person name="Pitluck S."/>
            <person name="Bruce D."/>
            <person name="Land M.L."/>
            <person name="Han S."/>
            <person name="Saunders E."/>
            <person name="Tapia R."/>
            <person name="Detter C."/>
            <person name="Brettin T."/>
            <person name="Han J."/>
            <person name="Woyke T."/>
            <person name="Goodwin L."/>
            <person name="Pennacchio L."/>
            <person name="Nolan M."/>
            <person name="Cook A.M."/>
            <person name="Kjelleberg S."/>
            <person name="Thomas T."/>
        </authorList>
    </citation>
    <scope>NUCLEOTIDE SEQUENCE [LARGE SCALE GENOMIC DNA]</scope>
    <source>
        <strain evidence="3">DS-1 / DSM 13023 / NCIMB 13966</strain>
    </source>
</reference>
<dbReference type="eggNOG" id="COG1680">
    <property type="taxonomic scope" value="Bacteria"/>
</dbReference>
<protein>
    <submittedName>
        <fullName evidence="2">Beta-lactamase</fullName>
    </submittedName>
</protein>
<keyword evidence="3" id="KW-1185">Reference proteome</keyword>
<dbReference type="PANTHER" id="PTHR46825">
    <property type="entry name" value="D-ALANYL-D-ALANINE-CARBOXYPEPTIDASE/ENDOPEPTIDASE AMPH"/>
    <property type="match status" value="1"/>
</dbReference>
<name>A7HR62_PARL1</name>
<dbReference type="EMBL" id="CP000774">
    <property type="protein sequence ID" value="ABS62395.1"/>
    <property type="molecule type" value="Genomic_DNA"/>
</dbReference>
<dbReference type="KEGG" id="pla:Plav_0772"/>
<dbReference type="InterPro" id="IPR012338">
    <property type="entry name" value="Beta-lactam/transpept-like"/>
</dbReference>
<evidence type="ECO:0000313" key="2">
    <source>
        <dbReference type="EMBL" id="ABS62395.1"/>
    </source>
</evidence>
<dbReference type="InterPro" id="IPR001466">
    <property type="entry name" value="Beta-lactam-related"/>
</dbReference>
<organism evidence="2 3">
    <name type="scientific">Parvibaculum lavamentivorans (strain DS-1 / DSM 13023 / NCIMB 13966)</name>
    <dbReference type="NCBI Taxonomy" id="402881"/>
    <lineage>
        <taxon>Bacteria</taxon>
        <taxon>Pseudomonadati</taxon>
        <taxon>Pseudomonadota</taxon>
        <taxon>Alphaproteobacteria</taxon>
        <taxon>Hyphomicrobiales</taxon>
        <taxon>Parvibaculaceae</taxon>
        <taxon>Parvibaculum</taxon>
    </lineage>
</organism>
<proteinExistence type="predicted"/>
<feature type="domain" description="Beta-lactamase-related" evidence="1">
    <location>
        <begin position="2"/>
        <end position="315"/>
    </location>
</feature>
<dbReference type="AlphaFoldDB" id="A7HR62"/>
<gene>
    <name evidence="2" type="ordered locus">Plav_0772</name>
</gene>
<dbReference type="Gene3D" id="3.40.710.10">
    <property type="entry name" value="DD-peptidase/beta-lactamase superfamily"/>
    <property type="match status" value="1"/>
</dbReference>
<evidence type="ECO:0000259" key="1">
    <source>
        <dbReference type="Pfam" id="PF00144"/>
    </source>
</evidence>
<dbReference type="SUPFAM" id="SSF56601">
    <property type="entry name" value="beta-lactamase/transpeptidase-like"/>
    <property type="match status" value="1"/>
</dbReference>
<dbReference type="HOGENOM" id="CLU_020027_13_0_5"/>
<dbReference type="InterPro" id="IPR050491">
    <property type="entry name" value="AmpC-like"/>
</dbReference>
<dbReference type="STRING" id="402881.Plav_0772"/>
<dbReference type="Proteomes" id="UP000006377">
    <property type="component" value="Chromosome"/>
</dbReference>
<dbReference type="Pfam" id="PF00144">
    <property type="entry name" value="Beta-lactamase"/>
    <property type="match status" value="1"/>
</dbReference>